<dbReference type="Proteomes" id="UP000003751">
    <property type="component" value="Unassembled WGS sequence"/>
</dbReference>
<dbReference type="InterPro" id="IPR036866">
    <property type="entry name" value="RibonucZ/Hydroxyglut_hydro"/>
</dbReference>
<dbReference type="Gene3D" id="3.60.15.10">
    <property type="entry name" value="Ribonuclease Z/Hydroxyacylglutathione hydrolase-like"/>
    <property type="match status" value="1"/>
</dbReference>
<dbReference type="PATRIC" id="fig|797209.4.peg.3768"/>
<protein>
    <recommendedName>
        <fullName evidence="5">Beta-lactamase domain protein</fullName>
    </recommendedName>
</protein>
<accession>E7QYG2</accession>
<evidence type="ECO:0000313" key="2">
    <source>
        <dbReference type="EMBL" id="SHJ98652.1"/>
    </source>
</evidence>
<evidence type="ECO:0000313" key="1">
    <source>
        <dbReference type="EMBL" id="EFW90228.1"/>
    </source>
</evidence>
<dbReference type="EMBL" id="FRAN01000001">
    <property type="protein sequence ID" value="SHJ98652.1"/>
    <property type="molecule type" value="Genomic_DNA"/>
</dbReference>
<reference evidence="2" key="2">
    <citation type="submission" date="2016-11" db="EMBL/GenBank/DDBJ databases">
        <authorList>
            <person name="Jaros S."/>
            <person name="Januszkiewicz K."/>
            <person name="Wedrychowicz H."/>
        </authorList>
    </citation>
    <scope>NUCLEOTIDE SEQUENCE [LARGE SCALE GENOMIC DNA]</scope>
    <source>
        <strain evidence="2">DX253</strain>
    </source>
</reference>
<dbReference type="AlphaFoldDB" id="E7QYG2"/>
<evidence type="ECO:0000313" key="4">
    <source>
        <dbReference type="Proteomes" id="UP000184203"/>
    </source>
</evidence>
<organism evidence="1 3">
    <name type="scientific">Haladaptatus paucihalophilus DX253</name>
    <dbReference type="NCBI Taxonomy" id="797209"/>
    <lineage>
        <taxon>Archaea</taxon>
        <taxon>Methanobacteriati</taxon>
        <taxon>Methanobacteriota</taxon>
        <taxon>Stenosarchaea group</taxon>
        <taxon>Halobacteria</taxon>
        <taxon>Halobacteriales</taxon>
        <taxon>Haladaptataceae</taxon>
        <taxon>Haladaptatus</taxon>
    </lineage>
</organism>
<name>E7QYG2_HALPU</name>
<dbReference type="EMBL" id="AEMG01000028">
    <property type="protein sequence ID" value="EFW90228.1"/>
    <property type="molecule type" value="Genomic_DNA"/>
</dbReference>
<dbReference type="eggNOG" id="arCOG04567">
    <property type="taxonomic scope" value="Archaea"/>
</dbReference>
<sequence length="224" mass="24825">MPLKEAESPTEYREIDRWDGGVGWLAHPEETMERASHALAIDDDVWVIDPVDAPGIDDLFAEFGTVAGVVVLLDRHTRDAKEIAQRHDVPVYLPTWVRRSVSGVPVRRFETTLADTGLRVLRLVDNPAWQEAALYDETNGTLVVPESVGTADYFRTGRERLGVHPMVRLLPPNELRGLTPERVLVGHGPGIFDDATVVLADALDGSRRRFPSLLAKTVRGFVSS</sequence>
<dbReference type="STRING" id="797209.GCA_000376445_00762"/>
<evidence type="ECO:0000313" key="3">
    <source>
        <dbReference type="Proteomes" id="UP000003751"/>
    </source>
</evidence>
<dbReference type="OrthoDB" id="169463at2157"/>
<dbReference type="RefSeq" id="WP_007982600.1">
    <property type="nucleotide sequence ID" value="NZ_AEMG01000028.1"/>
</dbReference>
<evidence type="ECO:0008006" key="5">
    <source>
        <dbReference type="Google" id="ProtNLM"/>
    </source>
</evidence>
<reference evidence="1 3" key="1">
    <citation type="journal article" date="2014" name="ISME J.">
        <title>Trehalose/2-sulfotrehalose biosynthesis and glycine-betaine uptake are widely spread mechanisms for osmoadaptation in the Halobacteriales.</title>
        <authorList>
            <person name="Youssef N.H."/>
            <person name="Savage-Ashlock K.N."/>
            <person name="McCully A.L."/>
            <person name="Luedtke B."/>
            <person name="Shaw E.I."/>
            <person name="Hoff W.D."/>
            <person name="Elshahed M.S."/>
        </authorList>
    </citation>
    <scope>NUCLEOTIDE SEQUENCE [LARGE SCALE GENOMIC DNA]</scope>
    <source>
        <strain evidence="1 3">DX253</strain>
    </source>
</reference>
<dbReference type="SUPFAM" id="SSF56281">
    <property type="entry name" value="Metallo-hydrolase/oxidoreductase"/>
    <property type="match status" value="1"/>
</dbReference>
<keyword evidence="4" id="KW-1185">Reference proteome</keyword>
<dbReference type="Proteomes" id="UP000184203">
    <property type="component" value="Unassembled WGS sequence"/>
</dbReference>
<reference evidence="4" key="3">
    <citation type="submission" date="2016-11" db="EMBL/GenBank/DDBJ databases">
        <authorList>
            <person name="Varghese N."/>
            <person name="Submissions S."/>
        </authorList>
    </citation>
    <scope>NUCLEOTIDE SEQUENCE [LARGE SCALE GENOMIC DNA]</scope>
    <source>
        <strain evidence="4">DX253</strain>
    </source>
</reference>
<gene>
    <name evidence="2" type="ORF">SAMN05444342_0176</name>
    <name evidence="1" type="ORF">ZOD2009_19263</name>
</gene>
<proteinExistence type="predicted"/>